<dbReference type="Proteomes" id="UP000642284">
    <property type="component" value="Unassembled WGS sequence"/>
</dbReference>
<dbReference type="RefSeq" id="WP_187819780.1">
    <property type="nucleotide sequence ID" value="NZ_JACTVJ010000039.1"/>
</dbReference>
<evidence type="ECO:0000313" key="2">
    <source>
        <dbReference type="EMBL" id="MBC9719374.1"/>
    </source>
</evidence>
<comment type="caution">
    <text evidence="2">The sequence shown here is derived from an EMBL/GenBank/DDBJ whole genome shotgun (WGS) entry which is preliminary data.</text>
</comment>
<accession>A0ABR7SV43</accession>
<protein>
    <recommendedName>
        <fullName evidence="4">SH3 domain-containing protein</fullName>
    </recommendedName>
</protein>
<dbReference type="EMBL" id="JACTVJ010000039">
    <property type="protein sequence ID" value="MBC9719374.1"/>
    <property type="molecule type" value="Genomic_DNA"/>
</dbReference>
<evidence type="ECO:0008006" key="4">
    <source>
        <dbReference type="Google" id="ProtNLM"/>
    </source>
</evidence>
<feature type="signal peptide" evidence="1">
    <location>
        <begin position="1"/>
        <end position="23"/>
    </location>
</feature>
<evidence type="ECO:0000256" key="1">
    <source>
        <dbReference type="SAM" id="SignalP"/>
    </source>
</evidence>
<proteinExistence type="predicted"/>
<keyword evidence="1" id="KW-0732">Signal</keyword>
<reference evidence="2 3" key="1">
    <citation type="submission" date="2020-08" db="EMBL/GenBank/DDBJ databases">
        <title>Genemic of Streptomyces polyaspartic.</title>
        <authorList>
            <person name="Liu W."/>
        </authorList>
    </citation>
    <scope>NUCLEOTIDE SEQUENCE [LARGE SCALE GENOMIC DNA]</scope>
    <source>
        <strain evidence="2 3">TRM66268-LWL</strain>
    </source>
</reference>
<organism evidence="2 3">
    <name type="scientific">Streptomyces polyasparticus</name>
    <dbReference type="NCBI Taxonomy" id="2767826"/>
    <lineage>
        <taxon>Bacteria</taxon>
        <taxon>Bacillati</taxon>
        <taxon>Actinomycetota</taxon>
        <taxon>Actinomycetes</taxon>
        <taxon>Kitasatosporales</taxon>
        <taxon>Streptomycetaceae</taxon>
        <taxon>Streptomyces</taxon>
    </lineage>
</organism>
<keyword evidence="3" id="KW-1185">Reference proteome</keyword>
<dbReference type="Gene3D" id="2.30.30.40">
    <property type="entry name" value="SH3 Domains"/>
    <property type="match status" value="1"/>
</dbReference>
<feature type="chain" id="PRO_5045596782" description="SH3 domain-containing protein" evidence="1">
    <location>
        <begin position="24"/>
        <end position="109"/>
    </location>
</feature>
<evidence type="ECO:0000313" key="3">
    <source>
        <dbReference type="Proteomes" id="UP000642284"/>
    </source>
</evidence>
<name>A0ABR7SV43_9ACTN</name>
<sequence length="109" mass="11374">MSRRSIVLLAAASWLTLAAAPVAAEPQPAPASHTAVRGTTCTVIVDSAVVRDKPRTSATALGVVHFGDICHVHGPANGRWIKGTFTSRALAGYIRADLVSLGTENLTRT</sequence>
<gene>
    <name evidence="2" type="ORF">H9Y04_43380</name>
</gene>